<dbReference type="SFLD" id="SFLDG01065">
    <property type="entry name" value="anaerobic_coproporphyrinogen-I"/>
    <property type="match status" value="1"/>
</dbReference>
<dbReference type="EMBL" id="JABKKE010000001">
    <property type="protein sequence ID" value="NPE12999.1"/>
    <property type="molecule type" value="Genomic_DNA"/>
</dbReference>
<dbReference type="NCBIfam" id="TIGR00539">
    <property type="entry name" value="hemN_rel"/>
    <property type="match status" value="1"/>
</dbReference>
<dbReference type="PROSITE" id="PS51918">
    <property type="entry name" value="RADICAL_SAM"/>
    <property type="match status" value="1"/>
</dbReference>
<dbReference type="Pfam" id="PF06969">
    <property type="entry name" value="HemN_C"/>
    <property type="match status" value="1"/>
</dbReference>
<dbReference type="SMART" id="SM00729">
    <property type="entry name" value="Elp3"/>
    <property type="match status" value="1"/>
</dbReference>
<keyword evidence="2" id="KW-0963">Cytoplasm</keyword>
<feature type="domain" description="Radical SAM core" evidence="3">
    <location>
        <begin position="1"/>
        <end position="226"/>
    </location>
</feature>
<evidence type="ECO:0000256" key="1">
    <source>
        <dbReference type="ARBA" id="ARBA00006100"/>
    </source>
</evidence>
<evidence type="ECO:0000259" key="3">
    <source>
        <dbReference type="PROSITE" id="PS51918"/>
    </source>
</evidence>
<name>A0ABX2AQS3_9BACT</name>
<dbReference type="Gene3D" id="3.80.30.20">
    <property type="entry name" value="tm_1862 like domain"/>
    <property type="match status" value="1"/>
</dbReference>
<dbReference type="InterPro" id="IPR006638">
    <property type="entry name" value="Elp3/MiaA/NifB-like_rSAM"/>
</dbReference>
<dbReference type="InterPro" id="IPR023404">
    <property type="entry name" value="rSAM_horseshoe"/>
</dbReference>
<comment type="caution">
    <text evidence="4">The sequence shown here is derived from an EMBL/GenBank/DDBJ whole genome shotgun (WGS) entry which is preliminary data.</text>
</comment>
<dbReference type="SFLD" id="SFLDF00562">
    <property type="entry name" value="HemN-like__clustered_with_heat"/>
    <property type="match status" value="1"/>
</dbReference>
<dbReference type="GeneID" id="82156413"/>
<dbReference type="InterPro" id="IPR004559">
    <property type="entry name" value="HemW-like"/>
</dbReference>
<keyword evidence="2" id="KW-0408">Iron</keyword>
<gene>
    <name evidence="4" type="primary">hemW</name>
    <name evidence="4" type="ORF">HPS55_01415</name>
</gene>
<keyword evidence="2" id="KW-0004">4Fe-4S</keyword>
<dbReference type="InterPro" id="IPR034505">
    <property type="entry name" value="Coproporphyrinogen-III_oxidase"/>
</dbReference>
<accession>A0ABX2AQS3</accession>
<dbReference type="Proteomes" id="UP001193734">
    <property type="component" value="Unassembled WGS sequence"/>
</dbReference>
<dbReference type="InterPro" id="IPR010723">
    <property type="entry name" value="HemN_C"/>
</dbReference>
<proteinExistence type="inferred from homology"/>
<organism evidence="4 5">
    <name type="scientific">Xylanibacter rodentium</name>
    <dbReference type="NCBI Taxonomy" id="2736289"/>
    <lineage>
        <taxon>Bacteria</taxon>
        <taxon>Pseudomonadati</taxon>
        <taxon>Bacteroidota</taxon>
        <taxon>Bacteroidia</taxon>
        <taxon>Bacteroidales</taxon>
        <taxon>Prevotellaceae</taxon>
        <taxon>Xylanibacter</taxon>
    </lineage>
</organism>
<dbReference type="SFLD" id="SFLDS00029">
    <property type="entry name" value="Radical_SAM"/>
    <property type="match status" value="1"/>
</dbReference>
<dbReference type="SFLD" id="SFLDG01082">
    <property type="entry name" value="B12-binding_domain_containing"/>
    <property type="match status" value="1"/>
</dbReference>
<keyword evidence="2" id="KW-0143">Chaperone</keyword>
<comment type="subcellular location">
    <subcellularLocation>
        <location evidence="2">Cytoplasm</location>
    </subcellularLocation>
</comment>
<keyword evidence="2" id="KW-0349">Heme</keyword>
<keyword evidence="2" id="KW-0479">Metal-binding</keyword>
<comment type="similarity">
    <text evidence="1">Belongs to the anaerobic coproporphyrinogen-III oxidase family. HemW subfamily.</text>
</comment>
<reference evidence="4 5" key="1">
    <citation type="submission" date="2020-05" db="EMBL/GenBank/DDBJ databases">
        <title>Distinct polysaccharide utilization as determinants for interspecies competition between intestinal Prevotella spp.</title>
        <authorList>
            <person name="Galvez E.J.C."/>
            <person name="Iljazovic A."/>
            <person name="Strowig T."/>
        </authorList>
    </citation>
    <scope>NUCLEOTIDE SEQUENCE [LARGE SCALE GENOMIC DNA]</scope>
    <source>
        <strain evidence="4 5">PROD</strain>
    </source>
</reference>
<dbReference type="RefSeq" id="WP_172173921.1">
    <property type="nucleotide sequence ID" value="NZ_CASGIA010000003.1"/>
</dbReference>
<evidence type="ECO:0000313" key="4">
    <source>
        <dbReference type="EMBL" id="NPE12999.1"/>
    </source>
</evidence>
<dbReference type="Pfam" id="PF04055">
    <property type="entry name" value="Radical_SAM"/>
    <property type="match status" value="1"/>
</dbReference>
<evidence type="ECO:0000313" key="5">
    <source>
        <dbReference type="Proteomes" id="UP001193734"/>
    </source>
</evidence>
<keyword evidence="2" id="KW-0949">S-adenosyl-L-methionine</keyword>
<keyword evidence="5" id="KW-1185">Reference proteome</keyword>
<dbReference type="InterPro" id="IPR058240">
    <property type="entry name" value="rSAM_sf"/>
</dbReference>
<dbReference type="CDD" id="cd01335">
    <property type="entry name" value="Radical_SAM"/>
    <property type="match status" value="1"/>
</dbReference>
<sequence>MAGLYIHIPFCASRCIYCGFYSTTRHSMRRKYIETLCREIAMRHDYLHEPIHTIYIGGGTPSLLDEEQLTLLFTNIDYTAATEITIECNPDDITPQYASMINRLPINRVSMGAQTFNDSRLRFIRRRHSSNDIELAVKLLRDAGTANISIDLMYSFPGETMDEWQNDIDHALALGVEHLSAYSLMFEENTPLHLMLTEGRIKETEEELSAAMYYALIDRLTSAGYEHYEISNFALSGYRSQHNSSYWNATPYMGIGAAAHSFDITSRQWNVPDIDSYMAAVSRGELPMEHEELDMDTRYNDTVMLRLRTCEGINLNALADDFGNKYRNACLNSARRYIDDGMLKHTDDGRLRLTRRGLFVSDMIMSDMMMV</sequence>
<comment type="function">
    <text evidence="2">Probably acts as a heme chaperone, transferring heme to an unknown acceptor. Binds one molecule of heme per monomer, possibly covalently. Binds 1 [4Fe-4S] cluster. The cluster is coordinated with 3 cysteines and an exchangeable S-adenosyl-L-methionine.</text>
</comment>
<dbReference type="SUPFAM" id="SSF102114">
    <property type="entry name" value="Radical SAM enzymes"/>
    <property type="match status" value="1"/>
</dbReference>
<evidence type="ECO:0000256" key="2">
    <source>
        <dbReference type="RuleBase" id="RU364116"/>
    </source>
</evidence>
<protein>
    <recommendedName>
        <fullName evidence="2">Heme chaperone HemW</fullName>
    </recommendedName>
</protein>
<dbReference type="PANTHER" id="PTHR13932:SF5">
    <property type="entry name" value="RADICAL S-ADENOSYL METHIONINE DOMAIN-CONTAINING PROTEIN 1, MITOCHONDRIAL"/>
    <property type="match status" value="1"/>
</dbReference>
<dbReference type="InterPro" id="IPR007197">
    <property type="entry name" value="rSAM"/>
</dbReference>
<dbReference type="PANTHER" id="PTHR13932">
    <property type="entry name" value="COPROPORPHYRINIGEN III OXIDASE"/>
    <property type="match status" value="1"/>
</dbReference>
<keyword evidence="2" id="KW-0411">Iron-sulfur</keyword>